<name>A0A2A6E0F6_9BACL</name>
<organism evidence="2 3">
    <name type="scientific">Candidatus Reconcilbacillus cellulovorans</name>
    <dbReference type="NCBI Taxonomy" id="1906605"/>
    <lineage>
        <taxon>Bacteria</taxon>
        <taxon>Bacillati</taxon>
        <taxon>Bacillota</taxon>
        <taxon>Bacilli</taxon>
        <taxon>Bacillales</taxon>
        <taxon>Paenibacillaceae</taxon>
        <taxon>Candidatus Reconcilbacillus</taxon>
    </lineage>
</organism>
<sequence length="64" mass="7107">MNGGFSSCIAVYICFSFGEGFEEPRAYRAVFDLSQALQASRRQKKTASGMHRTRSVAASRSNRI</sequence>
<evidence type="ECO:0000256" key="1">
    <source>
        <dbReference type="SAM" id="MobiDB-lite"/>
    </source>
</evidence>
<dbReference type="EMBL" id="MOXJ01000016">
    <property type="protein sequence ID" value="PDO10299.1"/>
    <property type="molecule type" value="Genomic_DNA"/>
</dbReference>
<reference evidence="2 3" key="1">
    <citation type="submission" date="2016-12" db="EMBL/GenBank/DDBJ databases">
        <title>Candidatus Reconcilibacillus cellulovorans genome.</title>
        <authorList>
            <person name="Kolinko S."/>
            <person name="Wu Y.-W."/>
            <person name="Tachea F."/>
            <person name="Denzel E."/>
            <person name="Hiras J."/>
            <person name="Baecker N."/>
            <person name="Chan L.J."/>
            <person name="Eichorst S.A."/>
            <person name="Frey D."/>
            <person name="Adams P.D."/>
            <person name="Pray T."/>
            <person name="Tanjore D."/>
            <person name="Petzold C.J."/>
            <person name="Gladden J.M."/>
            <person name="Simmons B.A."/>
            <person name="Singer S.W."/>
        </authorList>
    </citation>
    <scope>NUCLEOTIDE SEQUENCE [LARGE SCALE GENOMIC DNA]</scope>
    <source>
        <strain evidence="2">JTherm</strain>
    </source>
</reference>
<accession>A0A2A6E0F6</accession>
<feature type="region of interest" description="Disordered" evidence="1">
    <location>
        <begin position="41"/>
        <end position="64"/>
    </location>
</feature>
<proteinExistence type="predicted"/>
<protein>
    <submittedName>
        <fullName evidence="2">Uncharacterized protein</fullName>
    </submittedName>
</protein>
<dbReference type="Proteomes" id="UP000243688">
    <property type="component" value="Unassembled WGS sequence"/>
</dbReference>
<evidence type="ECO:0000313" key="3">
    <source>
        <dbReference type="Proteomes" id="UP000243688"/>
    </source>
</evidence>
<comment type="caution">
    <text evidence="2">The sequence shown here is derived from an EMBL/GenBank/DDBJ whole genome shotgun (WGS) entry which is preliminary data.</text>
</comment>
<gene>
    <name evidence="2" type="ORF">BLM47_08075</name>
</gene>
<evidence type="ECO:0000313" key="2">
    <source>
        <dbReference type="EMBL" id="PDO10299.1"/>
    </source>
</evidence>
<dbReference type="AlphaFoldDB" id="A0A2A6E0F6"/>